<dbReference type="RefSeq" id="XP_042194265.1">
    <property type="nucleotide sequence ID" value="XM_042338331.1"/>
</dbReference>
<evidence type="ECO:0000256" key="3">
    <source>
        <dbReference type="ARBA" id="ARBA00021477"/>
    </source>
</evidence>
<dbReference type="CDD" id="cd00916">
    <property type="entry name" value="Npc2_like"/>
    <property type="match status" value="1"/>
</dbReference>
<dbReference type="FunFam" id="2.60.40.770:FF:000001">
    <property type="entry name" value="NPC intracellular cholesterol transporter 2"/>
    <property type="match status" value="1"/>
</dbReference>
<dbReference type="InterPro" id="IPR003172">
    <property type="entry name" value="ML_dom"/>
</dbReference>
<comment type="similarity">
    <text evidence="2">Belongs to the NPC2 family.</text>
</comment>
<dbReference type="EMBL" id="JW878275">
    <property type="protein sequence ID" value="AFP10792.1"/>
    <property type="molecule type" value="mRNA"/>
</dbReference>
<evidence type="ECO:0000256" key="2">
    <source>
        <dbReference type="ARBA" id="ARBA00006370"/>
    </source>
</evidence>
<dbReference type="OrthoDB" id="6489092at2759"/>
<dbReference type="GeneID" id="103189901"/>
<reference evidence="10" key="1">
    <citation type="journal article" date="2014" name="Nature">
        <title>Elephant shark genome provides unique insights into gnathostome evolution.</title>
        <authorList>
            <consortium name="International Elephant Shark Genome Sequencing Consortium"/>
            <person name="Venkatesh B."/>
            <person name="Lee A.P."/>
            <person name="Ravi V."/>
            <person name="Maurya A.K."/>
            <person name="Lian M.M."/>
            <person name="Swann J.B."/>
            <person name="Ohta Y."/>
            <person name="Flajnik M.F."/>
            <person name="Sutoh Y."/>
            <person name="Kasahara M."/>
            <person name="Hoon S."/>
            <person name="Gangu V."/>
            <person name="Roy S.W."/>
            <person name="Irimia M."/>
            <person name="Korzh V."/>
            <person name="Kondrychyn I."/>
            <person name="Lim Z.W."/>
            <person name="Tay B.H."/>
            <person name="Tohari S."/>
            <person name="Kong K.W."/>
            <person name="Ho S."/>
            <person name="Lorente-Galdos B."/>
            <person name="Quilez J."/>
            <person name="Marques-Bonet T."/>
            <person name="Raney B.J."/>
            <person name="Ingham P.W."/>
            <person name="Tay A."/>
            <person name="Hillier L.W."/>
            <person name="Minx P."/>
            <person name="Boehm T."/>
            <person name="Wilson R.K."/>
            <person name="Brenner S."/>
            <person name="Warren W.C."/>
        </authorList>
    </citation>
    <scope>NUCLEOTIDE SEQUENCE</scope>
    <source>
        <tissue evidence="10">Testis</tissue>
    </source>
</reference>
<dbReference type="Gene3D" id="2.60.40.770">
    <property type="match status" value="1"/>
</dbReference>
<dbReference type="Pfam" id="PF02221">
    <property type="entry name" value="E1_DerP2_DerF2"/>
    <property type="match status" value="1"/>
</dbReference>
<keyword evidence="4" id="KW-0964">Secreted</keyword>
<evidence type="ECO:0000259" key="9">
    <source>
        <dbReference type="SMART" id="SM00737"/>
    </source>
</evidence>
<dbReference type="KEGG" id="cmk:103189901"/>
<evidence type="ECO:0000256" key="6">
    <source>
        <dbReference type="ARBA" id="ARBA00023157"/>
    </source>
</evidence>
<keyword evidence="5 8" id="KW-0732">Signal</keyword>
<dbReference type="SMART" id="SM00737">
    <property type="entry name" value="ML"/>
    <property type="match status" value="1"/>
</dbReference>
<evidence type="ECO:0000256" key="8">
    <source>
        <dbReference type="SAM" id="SignalP"/>
    </source>
</evidence>
<organism evidence="10">
    <name type="scientific">Callorhinchus milii</name>
    <name type="common">Ghost shark</name>
    <dbReference type="NCBI Taxonomy" id="7868"/>
    <lineage>
        <taxon>Eukaryota</taxon>
        <taxon>Metazoa</taxon>
        <taxon>Chordata</taxon>
        <taxon>Craniata</taxon>
        <taxon>Vertebrata</taxon>
        <taxon>Chondrichthyes</taxon>
        <taxon>Holocephali</taxon>
        <taxon>Chimaeriformes</taxon>
        <taxon>Callorhinchidae</taxon>
        <taxon>Callorhinchus</taxon>
    </lineage>
</organism>
<dbReference type="PANTHER" id="PTHR11306">
    <property type="entry name" value="NIEMANN PICK TYPE C2 PROTEIN NPC2-RELATED"/>
    <property type="match status" value="1"/>
</dbReference>
<sequence>MQPPGPLTAALTLTLTLWAALGAAEPLRFFDCGSSVGNISIVDVSPCPSQPCVLHKGQTYKVNVTFTSKAASQTSKAVVHGVLAKLPIPFPIPNNDGCKSGIVCPIKKDQKYNYINALPVKSDYPSIKLLVQWELKDDAGQDFFCWKIPVRISD</sequence>
<keyword evidence="6" id="KW-1015">Disulfide bond</keyword>
<feature type="signal peptide" evidence="8">
    <location>
        <begin position="1"/>
        <end position="24"/>
    </location>
</feature>
<evidence type="ECO:0000256" key="4">
    <source>
        <dbReference type="ARBA" id="ARBA00022525"/>
    </source>
</evidence>
<feature type="domain" description="MD-2-related lipid-recognition" evidence="9">
    <location>
        <begin position="29"/>
        <end position="150"/>
    </location>
</feature>
<dbReference type="GO" id="GO:0033344">
    <property type="term" value="P:cholesterol efflux"/>
    <property type="evidence" value="ECO:0007669"/>
    <property type="project" value="TreeGrafter"/>
</dbReference>
<dbReference type="InterPro" id="IPR014756">
    <property type="entry name" value="Ig_E-set"/>
</dbReference>
<feature type="chain" id="PRO_5004778820" description="NPC intracellular cholesterol transporter 2" evidence="8">
    <location>
        <begin position="25"/>
        <end position="154"/>
    </location>
</feature>
<dbReference type="AlphaFoldDB" id="V9LEX7"/>
<evidence type="ECO:0000256" key="1">
    <source>
        <dbReference type="ARBA" id="ARBA00004613"/>
    </source>
</evidence>
<dbReference type="SUPFAM" id="SSF81296">
    <property type="entry name" value="E set domains"/>
    <property type="match status" value="1"/>
</dbReference>
<dbReference type="InterPro" id="IPR039670">
    <property type="entry name" value="NPC2-like"/>
</dbReference>
<accession>V9LEX7</accession>
<evidence type="ECO:0000256" key="5">
    <source>
        <dbReference type="ARBA" id="ARBA00022729"/>
    </source>
</evidence>
<name>V9LEX7_CALMI</name>
<dbReference type="GO" id="GO:0015485">
    <property type="term" value="F:cholesterol binding"/>
    <property type="evidence" value="ECO:0007669"/>
    <property type="project" value="TreeGrafter"/>
</dbReference>
<evidence type="ECO:0000256" key="7">
    <source>
        <dbReference type="ARBA" id="ARBA00032516"/>
    </source>
</evidence>
<dbReference type="InterPro" id="IPR033916">
    <property type="entry name" value="ML_Npc2-like"/>
</dbReference>
<dbReference type="PANTHER" id="PTHR11306:SF68">
    <property type="entry name" value="NPC INTRACELLULAR CHOLESTEROL TRANSPORTER 2"/>
    <property type="match status" value="1"/>
</dbReference>
<proteinExistence type="evidence at transcript level"/>
<evidence type="ECO:0000313" key="10">
    <source>
        <dbReference type="EMBL" id="AFP10792.1"/>
    </source>
</evidence>
<comment type="subcellular location">
    <subcellularLocation>
        <location evidence="1">Secreted</location>
    </subcellularLocation>
</comment>
<protein>
    <recommendedName>
        <fullName evidence="3">NPC intracellular cholesterol transporter 2</fullName>
    </recommendedName>
    <alternativeName>
        <fullName evidence="7">Epididymal secretory protein E1</fullName>
    </alternativeName>
</protein>
<dbReference type="GO" id="GO:0005576">
    <property type="term" value="C:extracellular region"/>
    <property type="evidence" value="ECO:0007669"/>
    <property type="project" value="UniProtKB-SubCell"/>
</dbReference>
<dbReference type="GO" id="GO:0032367">
    <property type="term" value="P:intracellular cholesterol transport"/>
    <property type="evidence" value="ECO:0007669"/>
    <property type="project" value="InterPro"/>
</dbReference>